<comment type="similarity">
    <text evidence="4">Belongs to the peptidase M29 family.</text>
</comment>
<comment type="cofactor">
    <cofactor evidence="1">
        <name>Co(2+)</name>
        <dbReference type="ChEBI" id="CHEBI:48828"/>
    </cofactor>
</comment>
<evidence type="ECO:0000256" key="8">
    <source>
        <dbReference type="ARBA" id="ARBA00022801"/>
    </source>
</evidence>
<dbReference type="Gene3D" id="3.40.1830.10">
    <property type="entry name" value="Thermophilic metalloprotease (M29)"/>
    <property type="match status" value="1"/>
</dbReference>
<evidence type="ECO:0000256" key="5">
    <source>
        <dbReference type="ARBA" id="ARBA00022438"/>
    </source>
</evidence>
<dbReference type="RefSeq" id="WP_161411976.1">
    <property type="nucleotide sequence ID" value="NZ_WTUZ01000040.1"/>
</dbReference>
<dbReference type="Pfam" id="PF02073">
    <property type="entry name" value="Peptidase_M29"/>
    <property type="match status" value="1"/>
</dbReference>
<reference evidence="10 11" key="1">
    <citation type="submission" date="2019-12" db="EMBL/GenBank/DDBJ databases">
        <title>Paenibacillus sp. nov. sp. isolated from soil.</title>
        <authorList>
            <person name="Kim J."/>
            <person name="Jeong S.E."/>
            <person name="Jung H.S."/>
            <person name="Jeon C.O."/>
        </authorList>
    </citation>
    <scope>NUCLEOTIDE SEQUENCE [LARGE SCALE GENOMIC DNA]</scope>
    <source>
        <strain evidence="10 11">5J-6</strain>
    </source>
</reference>
<evidence type="ECO:0000256" key="2">
    <source>
        <dbReference type="ARBA" id="ARBA00001946"/>
    </source>
</evidence>
<protein>
    <submittedName>
        <fullName evidence="10">Aminopeptidase</fullName>
    </submittedName>
</protein>
<dbReference type="PRINTS" id="PR00919">
    <property type="entry name" value="THERMOPTASE"/>
</dbReference>
<evidence type="ECO:0000256" key="1">
    <source>
        <dbReference type="ARBA" id="ARBA00001941"/>
    </source>
</evidence>
<organism evidence="10 11">
    <name type="scientific">Paenibacillus silvestris</name>
    <dbReference type="NCBI Taxonomy" id="2606219"/>
    <lineage>
        <taxon>Bacteria</taxon>
        <taxon>Bacillati</taxon>
        <taxon>Bacillota</taxon>
        <taxon>Bacilli</taxon>
        <taxon>Bacillales</taxon>
        <taxon>Paenibacillaceae</taxon>
        <taxon>Paenibacillus</taxon>
    </lineage>
</organism>
<accession>A0A6L8VAQ3</accession>
<dbReference type="InterPro" id="IPR052170">
    <property type="entry name" value="M29_Exopeptidase"/>
</dbReference>
<dbReference type="InterPro" id="IPR000787">
    <property type="entry name" value="Peptidase_M29"/>
</dbReference>
<dbReference type="PANTHER" id="PTHR34448">
    <property type="entry name" value="AMINOPEPTIDASE"/>
    <property type="match status" value="1"/>
</dbReference>
<comment type="cofactor">
    <cofactor evidence="3">
        <name>Zn(2+)</name>
        <dbReference type="ChEBI" id="CHEBI:29105"/>
    </cofactor>
</comment>
<evidence type="ECO:0000256" key="3">
    <source>
        <dbReference type="ARBA" id="ARBA00001947"/>
    </source>
</evidence>
<gene>
    <name evidence="10" type="ORF">GQF01_35120</name>
</gene>
<keyword evidence="7" id="KW-0479">Metal-binding</keyword>
<dbReference type="AlphaFoldDB" id="A0A6L8VAQ3"/>
<proteinExistence type="inferred from homology"/>
<comment type="cofactor">
    <cofactor evidence="2">
        <name>Mg(2+)</name>
        <dbReference type="ChEBI" id="CHEBI:18420"/>
    </cofactor>
</comment>
<comment type="caution">
    <text evidence="10">The sequence shown here is derived from an EMBL/GenBank/DDBJ whole genome shotgun (WGS) entry which is preliminary data.</text>
</comment>
<keyword evidence="9" id="KW-0482">Metalloprotease</keyword>
<dbReference type="PANTHER" id="PTHR34448:SF3">
    <property type="entry name" value="AMINOPEPTIDASE AMPS"/>
    <property type="match status" value="1"/>
</dbReference>
<evidence type="ECO:0000256" key="7">
    <source>
        <dbReference type="ARBA" id="ARBA00022723"/>
    </source>
</evidence>
<evidence type="ECO:0000313" key="11">
    <source>
        <dbReference type="Proteomes" id="UP000481087"/>
    </source>
</evidence>
<keyword evidence="8" id="KW-0378">Hydrolase</keyword>
<evidence type="ECO:0000313" key="10">
    <source>
        <dbReference type="EMBL" id="MZQ87363.1"/>
    </source>
</evidence>
<dbReference type="GO" id="GO:0046872">
    <property type="term" value="F:metal ion binding"/>
    <property type="evidence" value="ECO:0007669"/>
    <property type="project" value="UniProtKB-KW"/>
</dbReference>
<keyword evidence="11" id="KW-1185">Reference proteome</keyword>
<name>A0A6L8VAQ3_9BACL</name>
<dbReference type="Proteomes" id="UP000481087">
    <property type="component" value="Unassembled WGS sequence"/>
</dbReference>
<dbReference type="GO" id="GO:0008237">
    <property type="term" value="F:metallopeptidase activity"/>
    <property type="evidence" value="ECO:0007669"/>
    <property type="project" value="UniProtKB-KW"/>
</dbReference>
<dbReference type="InterPro" id="IPR035097">
    <property type="entry name" value="M29_N-terminal"/>
</dbReference>
<dbReference type="GO" id="GO:0004177">
    <property type="term" value="F:aminopeptidase activity"/>
    <property type="evidence" value="ECO:0007669"/>
    <property type="project" value="UniProtKB-KW"/>
</dbReference>
<evidence type="ECO:0000256" key="4">
    <source>
        <dbReference type="ARBA" id="ARBA00008236"/>
    </source>
</evidence>
<keyword evidence="6" id="KW-0645">Protease</keyword>
<dbReference type="EMBL" id="WTUZ01000040">
    <property type="protein sequence ID" value="MZQ87363.1"/>
    <property type="molecule type" value="Genomic_DNA"/>
</dbReference>
<sequence length="412" mass="46315">MDNFLVNLEKYAELVVKIGVNLTKGQDLMIESPIECLDLTRLIVKKAYEAGANYVQVNWQDDFLTRARLETAHDDALDYYPVWYTDMLERFVENGGALLNIKVPDPDLYAGIDPSVISRASKAMATARSKYQNYVRTSTFSWCLIKAPTVAWASKVYADLPEEDRVDAMWDAIFRFNRVYENDPVSAWRVHIEQLKRVRKVLNDKQYAALQYRAAGTDLRIELPDGHIWLGGDKANASGIRFVANMPTEEVFTMPKRTGVNGTVSSTKPLNVNGALVDKFSFRFEDGKVVDYKAEVGYEHLTRLLEMDEGARYLGEVALVPYDSPISNVNRIFYNTGIDENASCHLALGSCYPINMKDGASLSNEELKARGGNTSLIHVDFMIGTADLEIDGVLQDGTLEPIFREGNWALSF</sequence>
<dbReference type="GO" id="GO:0006508">
    <property type="term" value="P:proteolysis"/>
    <property type="evidence" value="ECO:0007669"/>
    <property type="project" value="UniProtKB-KW"/>
</dbReference>
<evidence type="ECO:0000256" key="9">
    <source>
        <dbReference type="ARBA" id="ARBA00023049"/>
    </source>
</evidence>
<evidence type="ECO:0000256" key="6">
    <source>
        <dbReference type="ARBA" id="ARBA00022670"/>
    </source>
</evidence>
<keyword evidence="5 10" id="KW-0031">Aminopeptidase</keyword>
<dbReference type="SUPFAM" id="SSF144052">
    <property type="entry name" value="Thermophilic metalloprotease-like"/>
    <property type="match status" value="1"/>
</dbReference>